<dbReference type="EMBL" id="JAENHL010000004">
    <property type="protein sequence ID" value="MBK1865342.1"/>
    <property type="molecule type" value="Genomic_DNA"/>
</dbReference>
<name>A0ACC5QYB6_9HYPH</name>
<dbReference type="Proteomes" id="UP000616151">
    <property type="component" value="Unassembled WGS sequence"/>
</dbReference>
<protein>
    <submittedName>
        <fullName evidence="1">DoxX family protein</fullName>
    </submittedName>
</protein>
<comment type="caution">
    <text evidence="1">The sequence shown here is derived from an EMBL/GenBank/DDBJ whole genome shotgun (WGS) entry which is preliminary data.</text>
</comment>
<accession>A0ACC5QYB6</accession>
<reference evidence="1" key="1">
    <citation type="submission" date="2021-01" db="EMBL/GenBank/DDBJ databases">
        <authorList>
            <person name="Sun Q."/>
        </authorList>
    </citation>
    <scope>NUCLEOTIDE SEQUENCE</scope>
    <source>
        <strain evidence="1">YIM B02566</strain>
    </source>
</reference>
<keyword evidence="2" id="KW-1185">Reference proteome</keyword>
<proteinExistence type="predicted"/>
<gene>
    <name evidence="1" type="ORF">JHL16_03175</name>
</gene>
<evidence type="ECO:0000313" key="2">
    <source>
        <dbReference type="Proteomes" id="UP000616151"/>
    </source>
</evidence>
<organism evidence="1 2">
    <name type="scientific">Taklimakanibacter albus</name>
    <dbReference type="NCBI Taxonomy" id="2800327"/>
    <lineage>
        <taxon>Bacteria</taxon>
        <taxon>Pseudomonadati</taxon>
        <taxon>Pseudomonadota</taxon>
        <taxon>Alphaproteobacteria</taxon>
        <taxon>Hyphomicrobiales</taxon>
        <taxon>Aestuariivirgaceae</taxon>
        <taxon>Taklimakanibacter</taxon>
    </lineage>
</organism>
<evidence type="ECO:0000313" key="1">
    <source>
        <dbReference type="EMBL" id="MBK1865342.1"/>
    </source>
</evidence>
<sequence length="131" mass="13605">MATAGIPLGATAELAGRVLLASLFVIEAADKLWDTGGALRYMAAYGLPAALLPLAIAVELGCGIAILLGWRTQIAAFLLAGFCFLTALIFHADLAQRAQQIQLEKDLALAGALLILAARGAGRFSIDARLT</sequence>